<evidence type="ECO:0000259" key="4">
    <source>
        <dbReference type="PROSITE" id="PS50893"/>
    </source>
</evidence>
<dbReference type="EMBL" id="CP060634">
    <property type="protein sequence ID" value="QNM06699.1"/>
    <property type="molecule type" value="Genomic_DNA"/>
</dbReference>
<gene>
    <name evidence="5" type="ORF">H9Q78_06185</name>
</gene>
<accession>A0A7G9G7B7</accession>
<dbReference type="InterPro" id="IPR003593">
    <property type="entry name" value="AAA+_ATPase"/>
</dbReference>
<dbReference type="InterPro" id="IPR027417">
    <property type="entry name" value="P-loop_NTPase"/>
</dbReference>
<dbReference type="InterPro" id="IPR051782">
    <property type="entry name" value="ABC_Transporter_VariousFunc"/>
</dbReference>
<name>A0A7G9G7B7_9FIRM</name>
<organism evidence="5 6">
    <name type="scientific">Qiania dongpingensis</name>
    <dbReference type="NCBI Taxonomy" id="2763669"/>
    <lineage>
        <taxon>Bacteria</taxon>
        <taxon>Bacillati</taxon>
        <taxon>Bacillota</taxon>
        <taxon>Clostridia</taxon>
        <taxon>Lachnospirales</taxon>
        <taxon>Lachnospiraceae</taxon>
        <taxon>Qiania</taxon>
    </lineage>
</organism>
<proteinExistence type="predicted"/>
<keyword evidence="3 5" id="KW-0067">ATP-binding</keyword>
<evidence type="ECO:0000313" key="5">
    <source>
        <dbReference type="EMBL" id="QNM06699.1"/>
    </source>
</evidence>
<dbReference type="PROSITE" id="PS50893">
    <property type="entry name" value="ABC_TRANSPORTER_2"/>
    <property type="match status" value="1"/>
</dbReference>
<dbReference type="InterPro" id="IPR003439">
    <property type="entry name" value="ABC_transporter-like_ATP-bd"/>
</dbReference>
<sequence>MGGGTVSVEKKFEIVVTDLSKHFRETQALKHINLRFEGGRIYGLVGRNGSGKTVLLKCICGLLYPSEGYVSVNGKIIGKEIDFSENIGFIIEQPGFLHQYSGLKNLKLLSGLRRKADKEVLKMWMKKVGLNPNSRKPVGKYSMGMKQRLGWAQVLMEEPDIIILDEPFNGLDERGVEEFRKLLLDFKAEGKLVILSSHSKEDIQILCDEIVRLDQGELMLLE</sequence>
<evidence type="ECO:0000313" key="6">
    <source>
        <dbReference type="Proteomes" id="UP000515823"/>
    </source>
</evidence>
<dbReference type="GO" id="GO:0005524">
    <property type="term" value="F:ATP binding"/>
    <property type="evidence" value="ECO:0007669"/>
    <property type="project" value="UniProtKB-KW"/>
</dbReference>
<evidence type="ECO:0000256" key="3">
    <source>
        <dbReference type="ARBA" id="ARBA00022840"/>
    </source>
</evidence>
<reference evidence="5 6" key="1">
    <citation type="submission" date="2020-08" db="EMBL/GenBank/DDBJ databases">
        <authorList>
            <person name="Liu C."/>
            <person name="Sun Q."/>
        </authorList>
    </citation>
    <scope>NUCLEOTIDE SEQUENCE [LARGE SCALE GENOMIC DNA]</scope>
    <source>
        <strain evidence="5 6">NSJ-38</strain>
    </source>
</reference>
<keyword evidence="6" id="KW-1185">Reference proteome</keyword>
<dbReference type="KEGG" id="qdo:H9Q78_06185"/>
<evidence type="ECO:0000256" key="2">
    <source>
        <dbReference type="ARBA" id="ARBA00022741"/>
    </source>
</evidence>
<feature type="domain" description="ABC transporter" evidence="4">
    <location>
        <begin position="14"/>
        <end position="221"/>
    </location>
</feature>
<dbReference type="AlphaFoldDB" id="A0A7G9G7B7"/>
<protein>
    <submittedName>
        <fullName evidence="5">ATP-binding cassette domain-containing protein</fullName>
    </submittedName>
</protein>
<dbReference type="Gene3D" id="3.40.50.300">
    <property type="entry name" value="P-loop containing nucleotide triphosphate hydrolases"/>
    <property type="match status" value="1"/>
</dbReference>
<keyword evidence="1" id="KW-0813">Transport</keyword>
<dbReference type="PANTHER" id="PTHR42939">
    <property type="entry name" value="ABC TRANSPORTER ATP-BINDING PROTEIN ALBC-RELATED"/>
    <property type="match status" value="1"/>
</dbReference>
<evidence type="ECO:0000256" key="1">
    <source>
        <dbReference type="ARBA" id="ARBA00022448"/>
    </source>
</evidence>
<dbReference type="SUPFAM" id="SSF52540">
    <property type="entry name" value="P-loop containing nucleoside triphosphate hydrolases"/>
    <property type="match status" value="1"/>
</dbReference>
<keyword evidence="2" id="KW-0547">Nucleotide-binding</keyword>
<dbReference type="SMART" id="SM00382">
    <property type="entry name" value="AAA"/>
    <property type="match status" value="1"/>
</dbReference>
<dbReference type="Proteomes" id="UP000515823">
    <property type="component" value="Chromosome"/>
</dbReference>
<dbReference type="GO" id="GO:0016887">
    <property type="term" value="F:ATP hydrolysis activity"/>
    <property type="evidence" value="ECO:0007669"/>
    <property type="project" value="InterPro"/>
</dbReference>
<dbReference type="Pfam" id="PF00005">
    <property type="entry name" value="ABC_tran"/>
    <property type="match status" value="1"/>
</dbReference>
<dbReference type="PANTHER" id="PTHR42939:SF1">
    <property type="entry name" value="ABC TRANSPORTER ATP-BINDING PROTEIN ALBC-RELATED"/>
    <property type="match status" value="1"/>
</dbReference>
<dbReference type="CDD" id="cd03230">
    <property type="entry name" value="ABC_DR_subfamily_A"/>
    <property type="match status" value="1"/>
</dbReference>